<dbReference type="InParanoid" id="A0A0G4GVK7"/>
<name>A0A0G4GVK7_VITBC</name>
<gene>
    <name evidence="2" type="ORF">Vbra_429</name>
</gene>
<dbReference type="EMBL" id="CDMY01000839">
    <property type="protein sequence ID" value="CEM34895.1"/>
    <property type="molecule type" value="Genomic_DNA"/>
</dbReference>
<dbReference type="PhylomeDB" id="A0A0G4GVK7"/>
<organism evidence="2 3">
    <name type="scientific">Vitrella brassicaformis (strain CCMP3155)</name>
    <dbReference type="NCBI Taxonomy" id="1169540"/>
    <lineage>
        <taxon>Eukaryota</taxon>
        <taxon>Sar</taxon>
        <taxon>Alveolata</taxon>
        <taxon>Colpodellida</taxon>
        <taxon>Vitrellaceae</taxon>
        <taxon>Vitrella</taxon>
    </lineage>
</organism>
<evidence type="ECO:0000313" key="3">
    <source>
        <dbReference type="Proteomes" id="UP000041254"/>
    </source>
</evidence>
<feature type="compositionally biased region" description="Polar residues" evidence="1">
    <location>
        <begin position="14"/>
        <end position="31"/>
    </location>
</feature>
<sequence length="250" mass="28414">MIYTPTPIHDIYTHSKSNHTLGRHQPGQSHPWPSQCPACASQCDPYSDHFFKCRSGFQWIHRHNALVSAFARIAREAKADVRKEQLVRNYGVSLQQFTTKKRMDLVVRMPDGAQTFLDVSVTHPCHRDDPGRRENRTNQTSGAALRAAEADKIRKYGDIANQTGFSFISLACETFGRWSPATETFLHKLAKGVRENHYKNDPSMSTGLIVSRWWCVPSIALKRYNAWLVSAKTNPDKKTDTTRPFPADEV</sequence>
<reference evidence="2 3" key="1">
    <citation type="submission" date="2014-11" db="EMBL/GenBank/DDBJ databases">
        <authorList>
            <person name="Zhu J."/>
            <person name="Qi W."/>
            <person name="Song R."/>
        </authorList>
    </citation>
    <scope>NUCLEOTIDE SEQUENCE [LARGE SCALE GENOMIC DNA]</scope>
</reference>
<proteinExistence type="predicted"/>
<keyword evidence="3" id="KW-1185">Reference proteome</keyword>
<feature type="region of interest" description="Disordered" evidence="1">
    <location>
        <begin position="1"/>
        <end position="31"/>
    </location>
</feature>
<accession>A0A0G4GVK7</accession>
<dbReference type="AlphaFoldDB" id="A0A0G4GVK7"/>
<dbReference type="Proteomes" id="UP000041254">
    <property type="component" value="Unassembled WGS sequence"/>
</dbReference>
<protein>
    <submittedName>
        <fullName evidence="2">Uncharacterized protein</fullName>
    </submittedName>
</protein>
<evidence type="ECO:0000256" key="1">
    <source>
        <dbReference type="SAM" id="MobiDB-lite"/>
    </source>
</evidence>
<dbReference type="VEuPathDB" id="CryptoDB:Vbra_429"/>
<evidence type="ECO:0000313" key="2">
    <source>
        <dbReference type="EMBL" id="CEM34895.1"/>
    </source>
</evidence>